<keyword evidence="2" id="KW-1185">Reference proteome</keyword>
<gene>
    <name evidence="1" type="ORF">PVK06_044594</name>
</gene>
<protein>
    <submittedName>
        <fullName evidence="1">Uncharacterized protein</fullName>
    </submittedName>
</protein>
<dbReference type="SUPFAM" id="SSF53474">
    <property type="entry name" value="alpha/beta-Hydrolases"/>
    <property type="match status" value="1"/>
</dbReference>
<evidence type="ECO:0000313" key="2">
    <source>
        <dbReference type="Proteomes" id="UP001358586"/>
    </source>
</evidence>
<sequence length="259" mass="28571">MEGEESFEQFSPEIRIKDPRNREAASFLPPIKLFHGTSDYSIPSDANINLVEALTGVGAEVKVILYEGKSHTDLFLQGNESISRDLCELSSNYLKLYFKTNVMGLLFGVLIISLNSPDADGASLPPEEKPKLCDDACEKELEKVCVKDTVDKLRSDARQEFKTKLNIEDCMVPGREKKQKERSKNSSSVSEVMNIDEDASSTTAESCFGAAIKILICSDILVGYVESSIKKVEGSLAYCPDESVVYEALNFALSSERQG</sequence>
<proteinExistence type="predicted"/>
<dbReference type="EMBL" id="JARKNE010000012">
    <property type="protein sequence ID" value="KAK5776634.1"/>
    <property type="molecule type" value="Genomic_DNA"/>
</dbReference>
<accession>A0ABR0MRN8</accession>
<comment type="caution">
    <text evidence="1">The sequence shown here is derived from an EMBL/GenBank/DDBJ whole genome shotgun (WGS) entry which is preliminary data.</text>
</comment>
<dbReference type="Proteomes" id="UP001358586">
    <property type="component" value="Chromosome 12"/>
</dbReference>
<reference evidence="1 2" key="1">
    <citation type="submission" date="2023-03" db="EMBL/GenBank/DDBJ databases">
        <title>WGS of Gossypium arboreum.</title>
        <authorList>
            <person name="Yu D."/>
        </authorList>
    </citation>
    <scope>NUCLEOTIDE SEQUENCE [LARGE SCALE GENOMIC DNA]</scope>
    <source>
        <tissue evidence="1">Leaf</tissue>
    </source>
</reference>
<organism evidence="1 2">
    <name type="scientific">Gossypium arboreum</name>
    <name type="common">Tree cotton</name>
    <name type="synonym">Gossypium nanking</name>
    <dbReference type="NCBI Taxonomy" id="29729"/>
    <lineage>
        <taxon>Eukaryota</taxon>
        <taxon>Viridiplantae</taxon>
        <taxon>Streptophyta</taxon>
        <taxon>Embryophyta</taxon>
        <taxon>Tracheophyta</taxon>
        <taxon>Spermatophyta</taxon>
        <taxon>Magnoliopsida</taxon>
        <taxon>eudicotyledons</taxon>
        <taxon>Gunneridae</taxon>
        <taxon>Pentapetalae</taxon>
        <taxon>rosids</taxon>
        <taxon>malvids</taxon>
        <taxon>Malvales</taxon>
        <taxon>Malvaceae</taxon>
        <taxon>Malvoideae</taxon>
        <taxon>Gossypium</taxon>
    </lineage>
</organism>
<name>A0ABR0MRN8_GOSAR</name>
<dbReference type="Gene3D" id="3.40.50.1820">
    <property type="entry name" value="alpha/beta hydrolase"/>
    <property type="match status" value="1"/>
</dbReference>
<dbReference type="InterPro" id="IPR029058">
    <property type="entry name" value="AB_hydrolase_fold"/>
</dbReference>
<evidence type="ECO:0000313" key="1">
    <source>
        <dbReference type="EMBL" id="KAK5776634.1"/>
    </source>
</evidence>